<gene>
    <name evidence="5" type="ORF">RF11_15331</name>
</gene>
<dbReference type="EMBL" id="JWZT01005706">
    <property type="protein sequence ID" value="KII60299.1"/>
    <property type="molecule type" value="Genomic_DNA"/>
</dbReference>
<feature type="domain" description="Peptidase A2" evidence="4">
    <location>
        <begin position="210"/>
        <end position="308"/>
    </location>
</feature>
<evidence type="ECO:0000256" key="1">
    <source>
        <dbReference type="ARBA" id="ARBA00022801"/>
    </source>
</evidence>
<feature type="domain" description="CCHC-type" evidence="3">
    <location>
        <begin position="152"/>
        <end position="167"/>
    </location>
</feature>
<accession>A0A0C2M7F3</accession>
<keyword evidence="6" id="KW-1185">Reference proteome</keyword>
<evidence type="ECO:0000259" key="4">
    <source>
        <dbReference type="PROSITE" id="PS50175"/>
    </source>
</evidence>
<evidence type="ECO:0000256" key="2">
    <source>
        <dbReference type="PROSITE-ProRule" id="PRU00047"/>
    </source>
</evidence>
<keyword evidence="2" id="KW-0862">Zinc</keyword>
<dbReference type="Proteomes" id="UP000031668">
    <property type="component" value="Unassembled WGS sequence"/>
</dbReference>
<dbReference type="InterPro" id="IPR001995">
    <property type="entry name" value="Peptidase_A2_cat"/>
</dbReference>
<dbReference type="InterPro" id="IPR036875">
    <property type="entry name" value="Znf_CCHC_sf"/>
</dbReference>
<dbReference type="SUPFAM" id="SSF50630">
    <property type="entry name" value="Acid proteases"/>
    <property type="match status" value="1"/>
</dbReference>
<keyword evidence="2" id="KW-0479">Metal-binding</keyword>
<evidence type="ECO:0000313" key="6">
    <source>
        <dbReference type="Proteomes" id="UP000031668"/>
    </source>
</evidence>
<dbReference type="PROSITE" id="PS50158">
    <property type="entry name" value="ZF_CCHC"/>
    <property type="match status" value="1"/>
</dbReference>
<name>A0A0C2M7F3_THEKT</name>
<dbReference type="AlphaFoldDB" id="A0A0C2M7F3"/>
<organism evidence="5 6">
    <name type="scientific">Thelohanellus kitauei</name>
    <name type="common">Myxosporean</name>
    <dbReference type="NCBI Taxonomy" id="669202"/>
    <lineage>
        <taxon>Eukaryota</taxon>
        <taxon>Metazoa</taxon>
        <taxon>Cnidaria</taxon>
        <taxon>Myxozoa</taxon>
        <taxon>Myxosporea</taxon>
        <taxon>Bivalvulida</taxon>
        <taxon>Platysporina</taxon>
        <taxon>Myxobolidae</taxon>
        <taxon>Thelohanellus</taxon>
    </lineage>
</organism>
<keyword evidence="2" id="KW-0863">Zinc-finger</keyword>
<dbReference type="SUPFAM" id="SSF57756">
    <property type="entry name" value="Retrovirus zinc finger-like domains"/>
    <property type="match status" value="1"/>
</dbReference>
<dbReference type="Gene3D" id="4.10.60.10">
    <property type="entry name" value="Zinc finger, CCHC-type"/>
    <property type="match status" value="1"/>
</dbReference>
<evidence type="ECO:0000259" key="3">
    <source>
        <dbReference type="PROSITE" id="PS50158"/>
    </source>
</evidence>
<dbReference type="InterPro" id="IPR001878">
    <property type="entry name" value="Znf_CCHC"/>
</dbReference>
<reference evidence="5 6" key="1">
    <citation type="journal article" date="2014" name="Genome Biol. Evol.">
        <title>The genome of the myxosporean Thelohanellus kitauei shows adaptations to nutrient acquisition within its fish host.</title>
        <authorList>
            <person name="Yang Y."/>
            <person name="Xiong J."/>
            <person name="Zhou Z."/>
            <person name="Huo F."/>
            <person name="Miao W."/>
            <person name="Ran C."/>
            <person name="Liu Y."/>
            <person name="Zhang J."/>
            <person name="Feng J."/>
            <person name="Wang M."/>
            <person name="Wang M."/>
            <person name="Wang L."/>
            <person name="Yao B."/>
        </authorList>
    </citation>
    <scope>NUCLEOTIDE SEQUENCE [LARGE SCALE GENOMIC DNA]</scope>
    <source>
        <strain evidence="5">Wuqing</strain>
    </source>
</reference>
<dbReference type="GO" id="GO:0004190">
    <property type="term" value="F:aspartic-type endopeptidase activity"/>
    <property type="evidence" value="ECO:0007669"/>
    <property type="project" value="InterPro"/>
</dbReference>
<evidence type="ECO:0000313" key="5">
    <source>
        <dbReference type="EMBL" id="KII60299.1"/>
    </source>
</evidence>
<evidence type="ECO:0008006" key="7">
    <source>
        <dbReference type="Google" id="ProtNLM"/>
    </source>
</evidence>
<dbReference type="InterPro" id="IPR021109">
    <property type="entry name" value="Peptidase_aspartic_dom_sf"/>
</dbReference>
<dbReference type="GO" id="GO:0008270">
    <property type="term" value="F:zinc ion binding"/>
    <property type="evidence" value="ECO:0007669"/>
    <property type="project" value="UniProtKB-KW"/>
</dbReference>
<dbReference type="OrthoDB" id="10239679at2759"/>
<dbReference type="PROSITE" id="PS50175">
    <property type="entry name" value="ASP_PROT_RETROV"/>
    <property type="match status" value="1"/>
</dbReference>
<dbReference type="GO" id="GO:0003676">
    <property type="term" value="F:nucleic acid binding"/>
    <property type="evidence" value="ECO:0007669"/>
    <property type="project" value="InterPro"/>
</dbReference>
<proteinExistence type="predicted"/>
<dbReference type="GO" id="GO:0006508">
    <property type="term" value="P:proteolysis"/>
    <property type="evidence" value="ECO:0007669"/>
    <property type="project" value="InterPro"/>
</dbReference>
<comment type="caution">
    <text evidence="5">The sequence shown here is derived from an EMBL/GenBank/DDBJ whole genome shotgun (WGS) entry which is preliminary data.</text>
</comment>
<dbReference type="Pfam" id="PF00098">
    <property type="entry name" value="zf-CCHC"/>
    <property type="match status" value="1"/>
</dbReference>
<keyword evidence="1" id="KW-0378">Hydrolase</keyword>
<dbReference type="SMART" id="SM00343">
    <property type="entry name" value="ZnF_C2HC"/>
    <property type="match status" value="2"/>
</dbReference>
<sequence length="341" mass="38603">MISSAFVRFENARLAPGEDIKDFAKSLSQNIRPARPNLSEEDRNVFVLQKLLASLPKQISSILSVLPDLKLGDTINDARQLMMDDERTKTVASVEPSKEFEVPHRDKDIEKLRSEFEEFKTVCGLRNKVGYECTKCGLRDHRSEECRGTAICYICNTRGHISKICPRNKQPNRNYNYVNKSSRRYFFVSGVSSTLNFNLPLCLVDLNKIVFRLIDTGASVSLIHSDYVDPRLIKKANTDIAGVDGSSLNNIIDPRLIEKANADIVGVDGLSLNIIVEADLRICLVDLTTMWRFIVKKLVFEAIIGRDIMLCYGAQIYFSKECPLSFQKLPSQISSIKYLYC</sequence>
<protein>
    <recommendedName>
        <fullName evidence="7">CCHC-type domain-containing protein</fullName>
    </recommendedName>
</protein>